<feature type="binding site" evidence="9">
    <location>
        <position position="272"/>
    </location>
    <ligand>
        <name>NAD(+)</name>
        <dbReference type="ChEBI" id="CHEBI:57540"/>
    </ligand>
</feature>
<evidence type="ECO:0000256" key="4">
    <source>
        <dbReference type="ARBA" id="ARBA00023098"/>
    </source>
</evidence>
<dbReference type="InterPro" id="IPR008927">
    <property type="entry name" value="6-PGluconate_DH-like_C_sf"/>
</dbReference>
<dbReference type="GO" id="GO:0046168">
    <property type="term" value="P:glycerol-3-phosphate catabolic process"/>
    <property type="evidence" value="ECO:0007669"/>
    <property type="project" value="InterPro"/>
</dbReference>
<dbReference type="Gene3D" id="3.40.50.720">
    <property type="entry name" value="NAD(P)-binding Rossmann-like Domain"/>
    <property type="match status" value="1"/>
</dbReference>
<keyword evidence="2" id="KW-0444">Lipid biosynthesis</keyword>
<dbReference type="Proteomes" id="UP000761264">
    <property type="component" value="Unassembled WGS sequence"/>
</dbReference>
<proteinExistence type="inferred from homology"/>
<comment type="catalytic activity">
    <reaction evidence="11">
        <text>sn-glycerol 3-phosphate + NADP(+) = dihydroxyacetone phosphate + NADPH + H(+)</text>
        <dbReference type="Rhea" id="RHEA:11096"/>
        <dbReference type="ChEBI" id="CHEBI:15378"/>
        <dbReference type="ChEBI" id="CHEBI:57597"/>
        <dbReference type="ChEBI" id="CHEBI:57642"/>
        <dbReference type="ChEBI" id="CHEBI:57783"/>
        <dbReference type="ChEBI" id="CHEBI:58349"/>
        <dbReference type="EC" id="1.1.1.94"/>
    </reaction>
</comment>
<evidence type="ECO:0000256" key="6">
    <source>
        <dbReference type="ARBA" id="ARBA00023264"/>
    </source>
</evidence>
<dbReference type="EMBL" id="JAAQPH010000002">
    <property type="protein sequence ID" value="NIA67714.1"/>
    <property type="molecule type" value="Genomic_DNA"/>
</dbReference>
<feature type="domain" description="Glycerol-3-phosphate dehydrogenase NAD-dependent N-terminal" evidence="13">
    <location>
        <begin position="6"/>
        <end position="168"/>
    </location>
</feature>
<evidence type="ECO:0000256" key="3">
    <source>
        <dbReference type="ARBA" id="ARBA00023002"/>
    </source>
</evidence>
<dbReference type="GO" id="GO:0005975">
    <property type="term" value="P:carbohydrate metabolic process"/>
    <property type="evidence" value="ECO:0007669"/>
    <property type="project" value="InterPro"/>
</dbReference>
<evidence type="ECO:0000256" key="9">
    <source>
        <dbReference type="PIRSR" id="PIRSR000114-3"/>
    </source>
</evidence>
<comment type="caution">
    <text evidence="15">The sequence shown here is derived from an EMBL/GenBank/DDBJ whole genome shotgun (WGS) entry which is preliminary data.</text>
</comment>
<dbReference type="InterPro" id="IPR013328">
    <property type="entry name" value="6PGD_dom2"/>
</dbReference>
<protein>
    <recommendedName>
        <fullName evidence="11">Glycerol-3-phosphate dehydrogenase</fullName>
        <ecNumber evidence="11">1.1.1.94</ecNumber>
    </recommendedName>
</protein>
<comment type="similarity">
    <text evidence="1 10">Belongs to the NAD-dependent glycerol-3-phosphate dehydrogenase family.</text>
</comment>
<evidence type="ECO:0000256" key="7">
    <source>
        <dbReference type="PIRSR" id="PIRSR000114-1"/>
    </source>
</evidence>
<evidence type="ECO:0000256" key="11">
    <source>
        <dbReference type="RuleBase" id="RU000439"/>
    </source>
</evidence>
<evidence type="ECO:0000313" key="15">
    <source>
        <dbReference type="EMBL" id="NIA67714.1"/>
    </source>
</evidence>
<accession>A0A967EVE0</accession>
<keyword evidence="12" id="KW-0732">Signal</keyword>
<sequence>MARLLILGAGVMGSAIAVPAADNGHQVTLVGTHLDGEIIKALKADRSRHPRLKAPIPEAITPLEIEALSSESFRTADMVIVGVSSPGIGWTIDKLRSLMPEPRPIALVTKGLQPWEGRLRSFTESVAEALADQGVTQRMVMGIGGPCIAKELADRQPTAVIFAGQDRDCLERFRDTMQTAYYRVALSDDLEGVEVCAALKNFLAIAVSAMWTRYREVNPQPHKTKAMNPGAAAFSQAVREMAGLARWFGGRSETAYGVAGLGDLNVTVGGGRNSRLGFLLGEDMALEAALSGPLSGETLEGADTGLVLAAPLEGAFAAGRLDPADYPITRALIATIRDGKPLAIDFTAIDFV</sequence>
<organism evidence="15 16">
    <name type="scientific">Pelagibius litoralis</name>
    <dbReference type="NCBI Taxonomy" id="374515"/>
    <lineage>
        <taxon>Bacteria</taxon>
        <taxon>Pseudomonadati</taxon>
        <taxon>Pseudomonadota</taxon>
        <taxon>Alphaproteobacteria</taxon>
        <taxon>Rhodospirillales</taxon>
        <taxon>Rhodovibrionaceae</taxon>
        <taxon>Pelagibius</taxon>
    </lineage>
</organism>
<evidence type="ECO:0000259" key="14">
    <source>
        <dbReference type="Pfam" id="PF07479"/>
    </source>
</evidence>
<dbReference type="InterPro" id="IPR006109">
    <property type="entry name" value="G3P_DH_NAD-dep_C"/>
</dbReference>
<evidence type="ECO:0000256" key="5">
    <source>
        <dbReference type="ARBA" id="ARBA00023209"/>
    </source>
</evidence>
<keyword evidence="4" id="KW-0443">Lipid metabolism</keyword>
<feature type="chain" id="PRO_5037513186" description="Glycerol-3-phosphate dehydrogenase" evidence="12">
    <location>
        <begin position="21"/>
        <end position="352"/>
    </location>
</feature>
<dbReference type="GO" id="GO:0051287">
    <property type="term" value="F:NAD binding"/>
    <property type="evidence" value="ECO:0007669"/>
    <property type="project" value="InterPro"/>
</dbReference>
<dbReference type="Pfam" id="PF01210">
    <property type="entry name" value="NAD_Gly3P_dh_N"/>
    <property type="match status" value="1"/>
</dbReference>
<dbReference type="PIRSF" id="PIRSF000114">
    <property type="entry name" value="Glycerol-3-P_dh"/>
    <property type="match status" value="1"/>
</dbReference>
<dbReference type="InterPro" id="IPR011128">
    <property type="entry name" value="G3P_DH_NAD-dep_N"/>
</dbReference>
<keyword evidence="6" id="KW-1208">Phospholipid metabolism</keyword>
<name>A0A967EVE0_9PROT</name>
<feature type="binding site" evidence="8">
    <location>
        <position position="110"/>
    </location>
    <ligand>
        <name>substrate</name>
    </ligand>
</feature>
<feature type="domain" description="Glycerol-3-phosphate dehydrogenase NAD-dependent C-terminal" evidence="14">
    <location>
        <begin position="189"/>
        <end position="341"/>
    </location>
</feature>
<gene>
    <name evidence="15" type="ORF">HBA54_03845</name>
</gene>
<evidence type="ECO:0000256" key="10">
    <source>
        <dbReference type="RuleBase" id="RU000437"/>
    </source>
</evidence>
<dbReference type="InterPro" id="IPR006168">
    <property type="entry name" value="G3P_DH_NAD-dep"/>
</dbReference>
<keyword evidence="3 10" id="KW-0560">Oxidoreductase</keyword>
<dbReference type="AlphaFoldDB" id="A0A967EVE0"/>
<dbReference type="SUPFAM" id="SSF48179">
    <property type="entry name" value="6-phosphogluconate dehydrogenase C-terminal domain-like"/>
    <property type="match status" value="1"/>
</dbReference>
<dbReference type="Gene3D" id="1.10.1040.10">
    <property type="entry name" value="N-(1-d-carboxylethyl)-l-norvaline Dehydrogenase, domain 2"/>
    <property type="match status" value="1"/>
</dbReference>
<dbReference type="GO" id="GO:0047952">
    <property type="term" value="F:glycerol-3-phosphate dehydrogenase [NAD(P)+] activity"/>
    <property type="evidence" value="ECO:0007669"/>
    <property type="project" value="UniProtKB-EC"/>
</dbReference>
<evidence type="ECO:0000256" key="1">
    <source>
        <dbReference type="ARBA" id="ARBA00011009"/>
    </source>
</evidence>
<feature type="binding site" evidence="9">
    <location>
        <begin position="8"/>
        <end position="13"/>
    </location>
    <ligand>
        <name>NAD(+)</name>
        <dbReference type="ChEBI" id="CHEBI:57540"/>
    </ligand>
</feature>
<dbReference type="GO" id="GO:0005829">
    <property type="term" value="C:cytosol"/>
    <property type="evidence" value="ECO:0007669"/>
    <property type="project" value="TreeGrafter"/>
</dbReference>
<evidence type="ECO:0000256" key="2">
    <source>
        <dbReference type="ARBA" id="ARBA00022516"/>
    </source>
</evidence>
<feature type="binding site" evidence="8">
    <location>
        <begin position="272"/>
        <end position="273"/>
    </location>
    <ligand>
        <name>substrate</name>
    </ligand>
</feature>
<feature type="active site" description="Proton acceptor" evidence="7">
    <location>
        <position position="200"/>
    </location>
</feature>
<evidence type="ECO:0000256" key="12">
    <source>
        <dbReference type="SAM" id="SignalP"/>
    </source>
</evidence>
<reference evidence="15" key="1">
    <citation type="submission" date="2020-03" db="EMBL/GenBank/DDBJ databases">
        <title>Genome of Pelagibius litoralis DSM 21314T.</title>
        <authorList>
            <person name="Wang G."/>
        </authorList>
    </citation>
    <scope>NUCLEOTIDE SEQUENCE</scope>
    <source>
        <strain evidence="15">DSM 21314</strain>
    </source>
</reference>
<dbReference type="SUPFAM" id="SSF51735">
    <property type="entry name" value="NAD(P)-binding Rossmann-fold domains"/>
    <property type="match status" value="1"/>
</dbReference>
<dbReference type="PANTHER" id="PTHR11728">
    <property type="entry name" value="GLYCEROL-3-PHOSPHATE DEHYDROGENASE"/>
    <property type="match status" value="1"/>
</dbReference>
<dbReference type="PRINTS" id="PR00077">
    <property type="entry name" value="GPDHDRGNASE"/>
</dbReference>
<dbReference type="RefSeq" id="WP_167221522.1">
    <property type="nucleotide sequence ID" value="NZ_JAAQPH010000002.1"/>
</dbReference>
<evidence type="ECO:0000313" key="16">
    <source>
        <dbReference type="Proteomes" id="UP000761264"/>
    </source>
</evidence>
<evidence type="ECO:0000256" key="8">
    <source>
        <dbReference type="PIRSR" id="PIRSR000114-2"/>
    </source>
</evidence>
<dbReference type="Pfam" id="PF07479">
    <property type="entry name" value="NAD_Gly3P_dh_C"/>
    <property type="match status" value="1"/>
</dbReference>
<dbReference type="GO" id="GO:0008654">
    <property type="term" value="P:phospholipid biosynthetic process"/>
    <property type="evidence" value="ECO:0007669"/>
    <property type="project" value="UniProtKB-KW"/>
</dbReference>
<dbReference type="InterPro" id="IPR036291">
    <property type="entry name" value="NAD(P)-bd_dom_sf"/>
</dbReference>
<feature type="signal peptide" evidence="12">
    <location>
        <begin position="1"/>
        <end position="20"/>
    </location>
</feature>
<keyword evidence="9 10" id="KW-0520">NAD</keyword>
<evidence type="ECO:0000259" key="13">
    <source>
        <dbReference type="Pfam" id="PF01210"/>
    </source>
</evidence>
<keyword evidence="16" id="KW-1185">Reference proteome</keyword>
<dbReference type="EC" id="1.1.1.94" evidence="11"/>
<dbReference type="PANTHER" id="PTHR11728:SF1">
    <property type="entry name" value="GLYCEROL-3-PHOSPHATE DEHYDROGENASE [NAD(+)] 2, CHLOROPLASTIC"/>
    <property type="match status" value="1"/>
</dbReference>
<keyword evidence="5" id="KW-0594">Phospholipid biosynthesis</keyword>
<feature type="binding site" evidence="9">
    <location>
        <position position="149"/>
    </location>
    <ligand>
        <name>NAD(+)</name>
        <dbReference type="ChEBI" id="CHEBI:57540"/>
    </ligand>
</feature>